<feature type="region of interest" description="Disordered" evidence="1">
    <location>
        <begin position="85"/>
        <end position="126"/>
    </location>
</feature>
<dbReference type="GO" id="GO:0006406">
    <property type="term" value="P:mRNA export from nucleus"/>
    <property type="evidence" value="ECO:0007669"/>
    <property type="project" value="TreeGrafter"/>
</dbReference>
<dbReference type="InterPro" id="IPR045107">
    <property type="entry name" value="SAC3/GANP/THP3"/>
</dbReference>
<evidence type="ECO:0000313" key="4">
    <source>
        <dbReference type="Proteomes" id="UP000639338"/>
    </source>
</evidence>
<feature type="compositionally biased region" description="Low complexity" evidence="1">
    <location>
        <begin position="85"/>
        <end position="119"/>
    </location>
</feature>
<dbReference type="Pfam" id="PF03399">
    <property type="entry name" value="SAC3_GANP"/>
    <property type="match status" value="1"/>
</dbReference>
<feature type="domain" description="SAC3/GANP/THP3 conserved" evidence="2">
    <location>
        <begin position="180"/>
        <end position="473"/>
    </location>
</feature>
<name>A0A834XQF7_APHGI</name>
<protein>
    <recommendedName>
        <fullName evidence="2">SAC3/GANP/THP3 conserved domain-containing protein</fullName>
    </recommendedName>
</protein>
<dbReference type="EMBL" id="JACMRX010000005">
    <property type="protein sequence ID" value="KAF7989665.1"/>
    <property type="molecule type" value="Genomic_DNA"/>
</dbReference>
<feature type="compositionally biased region" description="Polar residues" evidence="1">
    <location>
        <begin position="702"/>
        <end position="713"/>
    </location>
</feature>
<dbReference type="PANTHER" id="PTHR12436">
    <property type="entry name" value="80 KDA MCM3-ASSOCIATED PROTEIN"/>
    <property type="match status" value="1"/>
</dbReference>
<sequence>MSSKLISKNKKDSSKHLTTYLNRINDDEIKAELEAMTGRAYNLHGINQSDDSELFKMPLTRIKKSSDNKKRKSTRSLLSTALLPLSSSSSSSSSSSTSSTTTLNSLSQTPQQSTTSQESHIPFSSSNASVKDLQKIIRRAGISSEDKYKILDARDKLMRYKKVKTHTLDSKVTRGTCPDMCPEKERLMREFQRQVSQYEFIDNASSGEHKICHKKAVKQYSRSSADQEEPMPQDLRPVRSLKMTMSYLLHEITDLCELDGTNLADWYHFLWDRTRGIRKDITQQELCDLDTVELLEQCARFHILCSERLCAEEASVFDKKINTENLTKCLQTLKYMYHDLRINGTDCKNESEFRAYIILLNLNNANFMWDLQRLPSNIQKSKEVKFSIKVYSSIQSNNYAKFFKLVKETTYLNACILLRYFFQVRVAALSVMLKAYSQKNSKKYPLYEFIDILGFEGPDEAIYFCKKSSLTITDDEFDINLDRESASLPPPLIEQGRAKELVEKKRLNMGWSIGQTIAGGKMPERNYFNHKPHNSFDDLGYLKRESINASDQNGSILGEELIDEEEEEEEEDEDEDEEIEEEEEEEDDGVEEEEEEEATEIMGEEEEEEELMGDEQDDGEIFEEDVEEEEEQEEEEEEEENNYGYDDDDEDMDVPPSPINTRPPLFTKKNKQSVSSTTSIFSSSASSFSFANPSANNSSNFEQSQQPFATKQSDVFSFSNANTKQNIFSKPSEPQGFLPPPAAATANNTSIFSNSSQFVSSNQSNQNIFSSTSTSAAPFSQKSSIFSDFSVPSTAKPSPVIPVPVETKITSPKIKIENKIPDNSTNKIQEDENNKLIEKIEIDSSKIANEMETDVVHEICSTVLNKELEKIKLRDNTSNKILNDVIDEYILDNCKIILDKEIELQTNLHNVEKKIKNRVMMKYFKLWCQFVMKKKSQRKALDNTPVWLPKKSLQEYASSLYRKDQDLVIQSMRRKSLKTQNNNDIQMKYLEPIETKIYTGLKENLKTLDIELSPLIFWKMLISWPQMDNRALLMRHKKIMSQYFCPSNYSISPIIKSYKPNPHETLNICIKQGEGLIDDNHLTGVDALFFIATTDEDPKLIVKRLTRIVVSRKKLMPVPLVLIIFGQTSIKDTEIKNQLDYLFQSGYILEYTVHHQPTIDEDTVLKLTQTSLLWLTLNKSPPVPLEMDNLKEIITTCLTDELWLRISGHGSFNLYLENALEDAKFVIDLHNEAVEHLLDIIMDPESLLYTDFPPEFKMFLAKDYELPCSYEYFDDEWKQEENRIKIEDIISNFTLPQWPFKWPIDDTMELQKAIIKYCQISLTEANYNTIACNILSNIFFMSDGEAQPKFIHIILEILKAKINLIDTEYRIVYNKNHIKHFRTLPWWFKSRTLDNFKIQYDENIENKPVVKKRRINLEEENKNISLIIDEYDSIWQSMDESIDDFKSKYIKNNQQNIQIATEKLDKKMAQQQLANRKFQEKLECALRDT</sequence>
<feature type="compositionally biased region" description="Low complexity" evidence="1">
    <location>
        <begin position="673"/>
        <end position="701"/>
    </location>
</feature>
<feature type="compositionally biased region" description="Acidic residues" evidence="1">
    <location>
        <begin position="560"/>
        <end position="653"/>
    </location>
</feature>
<evidence type="ECO:0000256" key="1">
    <source>
        <dbReference type="SAM" id="MobiDB-lite"/>
    </source>
</evidence>
<evidence type="ECO:0000313" key="3">
    <source>
        <dbReference type="EMBL" id="KAF7989665.1"/>
    </source>
</evidence>
<dbReference type="GO" id="GO:0070390">
    <property type="term" value="C:transcription export complex 2"/>
    <property type="evidence" value="ECO:0007669"/>
    <property type="project" value="TreeGrafter"/>
</dbReference>
<proteinExistence type="predicted"/>
<dbReference type="OrthoDB" id="21502at2759"/>
<comment type="caution">
    <text evidence="3">The sequence shown here is derived from an EMBL/GenBank/DDBJ whole genome shotgun (WGS) entry which is preliminary data.</text>
</comment>
<dbReference type="Proteomes" id="UP000639338">
    <property type="component" value="Unassembled WGS sequence"/>
</dbReference>
<reference evidence="3 4" key="1">
    <citation type="submission" date="2020-08" db="EMBL/GenBank/DDBJ databases">
        <title>Aphidius gifuensis genome sequencing and assembly.</title>
        <authorList>
            <person name="Du Z."/>
        </authorList>
    </citation>
    <scope>NUCLEOTIDE SEQUENCE [LARGE SCALE GENOMIC DNA]</scope>
    <source>
        <strain evidence="3">YNYX2018</strain>
        <tissue evidence="3">Adults</tissue>
    </source>
</reference>
<gene>
    <name evidence="3" type="ORF">HCN44_008339</name>
</gene>
<accession>A0A834XQF7</accession>
<dbReference type="InterPro" id="IPR005062">
    <property type="entry name" value="SAC3/GANP/THP3_conserved"/>
</dbReference>
<feature type="region of interest" description="Disordered" evidence="1">
    <location>
        <begin position="725"/>
        <end position="744"/>
    </location>
</feature>
<dbReference type="PANTHER" id="PTHR12436:SF3">
    <property type="entry name" value="GERMINAL-CENTER ASSOCIATED NUCLEAR PROTEIN"/>
    <property type="match status" value="1"/>
</dbReference>
<feature type="region of interest" description="Disordered" evidence="1">
    <location>
        <begin position="550"/>
        <end position="713"/>
    </location>
</feature>
<dbReference type="GO" id="GO:0005737">
    <property type="term" value="C:cytoplasm"/>
    <property type="evidence" value="ECO:0007669"/>
    <property type="project" value="TreeGrafter"/>
</dbReference>
<dbReference type="Gene3D" id="1.25.40.990">
    <property type="match status" value="1"/>
</dbReference>
<evidence type="ECO:0000259" key="2">
    <source>
        <dbReference type="Pfam" id="PF03399"/>
    </source>
</evidence>
<keyword evidence="4" id="KW-1185">Reference proteome</keyword>
<organism evidence="3 4">
    <name type="scientific">Aphidius gifuensis</name>
    <name type="common">Parasitoid wasp</name>
    <dbReference type="NCBI Taxonomy" id="684658"/>
    <lineage>
        <taxon>Eukaryota</taxon>
        <taxon>Metazoa</taxon>
        <taxon>Ecdysozoa</taxon>
        <taxon>Arthropoda</taxon>
        <taxon>Hexapoda</taxon>
        <taxon>Insecta</taxon>
        <taxon>Pterygota</taxon>
        <taxon>Neoptera</taxon>
        <taxon>Endopterygota</taxon>
        <taxon>Hymenoptera</taxon>
        <taxon>Apocrita</taxon>
        <taxon>Ichneumonoidea</taxon>
        <taxon>Braconidae</taxon>
        <taxon>Aphidiinae</taxon>
        <taxon>Aphidius</taxon>
    </lineage>
</organism>